<organism evidence="6 7">
    <name type="scientific">Senna tora</name>
    <dbReference type="NCBI Taxonomy" id="362788"/>
    <lineage>
        <taxon>Eukaryota</taxon>
        <taxon>Viridiplantae</taxon>
        <taxon>Streptophyta</taxon>
        <taxon>Embryophyta</taxon>
        <taxon>Tracheophyta</taxon>
        <taxon>Spermatophyta</taxon>
        <taxon>Magnoliopsida</taxon>
        <taxon>eudicotyledons</taxon>
        <taxon>Gunneridae</taxon>
        <taxon>Pentapetalae</taxon>
        <taxon>rosids</taxon>
        <taxon>fabids</taxon>
        <taxon>Fabales</taxon>
        <taxon>Fabaceae</taxon>
        <taxon>Caesalpinioideae</taxon>
        <taxon>Cassia clade</taxon>
        <taxon>Senna</taxon>
    </lineage>
</organism>
<name>A0A835CJV9_9FABA</name>
<sequence>MLRLEMKSIIFTNATKESRVASVSKENEQTRSRSSIVTTQIQQLTEFYPAKPEHQEAEAIIEDLSPSPLQIFGFGVGQLGEQDASFYEAH</sequence>
<gene>
    <name evidence="6" type="ORF">G2W53_004115</name>
</gene>
<accession>A0A835CJV9</accession>
<evidence type="ECO:0000256" key="4">
    <source>
        <dbReference type="ARBA" id="ARBA00030643"/>
    </source>
</evidence>
<dbReference type="OrthoDB" id="77405at2759"/>
<dbReference type="Proteomes" id="UP000634136">
    <property type="component" value="Unassembled WGS sequence"/>
</dbReference>
<evidence type="ECO:0000256" key="1">
    <source>
        <dbReference type="ARBA" id="ARBA00005591"/>
    </source>
</evidence>
<keyword evidence="3" id="KW-0560">Oxidoreductase</keyword>
<evidence type="ECO:0000313" key="7">
    <source>
        <dbReference type="Proteomes" id="UP000634136"/>
    </source>
</evidence>
<evidence type="ECO:0000259" key="5">
    <source>
        <dbReference type="Pfam" id="PF01625"/>
    </source>
</evidence>
<evidence type="ECO:0000313" key="6">
    <source>
        <dbReference type="EMBL" id="KAF7841817.1"/>
    </source>
</evidence>
<dbReference type="GO" id="GO:0008113">
    <property type="term" value="F:peptide-methionine (S)-S-oxide reductase activity"/>
    <property type="evidence" value="ECO:0007669"/>
    <property type="project" value="UniProtKB-EC"/>
</dbReference>
<dbReference type="InterPro" id="IPR036509">
    <property type="entry name" value="Met_Sox_Rdtase_MsrA_sf"/>
</dbReference>
<reference evidence="6" key="1">
    <citation type="submission" date="2020-09" db="EMBL/GenBank/DDBJ databases">
        <title>Genome-Enabled Discovery of Anthraquinone Biosynthesis in Senna tora.</title>
        <authorList>
            <person name="Kang S.-H."/>
            <person name="Pandey R.P."/>
            <person name="Lee C.-M."/>
            <person name="Sim J.-S."/>
            <person name="Jeong J.-T."/>
            <person name="Choi B.-S."/>
            <person name="Jung M."/>
            <person name="Ginzburg D."/>
            <person name="Zhao K."/>
            <person name="Won S.Y."/>
            <person name="Oh T.-J."/>
            <person name="Yu Y."/>
            <person name="Kim N.-H."/>
            <person name="Lee O.R."/>
            <person name="Lee T.-H."/>
            <person name="Bashyal P."/>
            <person name="Kim T.-S."/>
            <person name="Lee W.-H."/>
            <person name="Kawkins C."/>
            <person name="Kim C.-K."/>
            <person name="Kim J.S."/>
            <person name="Ahn B.O."/>
            <person name="Rhee S.Y."/>
            <person name="Sohng J.K."/>
        </authorList>
    </citation>
    <scope>NUCLEOTIDE SEQUENCE</scope>
    <source>
        <tissue evidence="6">Leaf</tissue>
    </source>
</reference>
<keyword evidence="7" id="KW-1185">Reference proteome</keyword>
<evidence type="ECO:0000256" key="3">
    <source>
        <dbReference type="ARBA" id="ARBA00023002"/>
    </source>
</evidence>
<dbReference type="AlphaFoldDB" id="A0A835CJV9"/>
<dbReference type="EC" id="1.8.4.11" evidence="2"/>
<comment type="similarity">
    <text evidence="1">Belongs to the MsrA Met sulfoxide reductase family.</text>
</comment>
<dbReference type="Gene3D" id="3.30.1060.10">
    <property type="entry name" value="Peptide methionine sulphoxide reductase MsrA"/>
    <property type="match status" value="1"/>
</dbReference>
<dbReference type="SUPFAM" id="SSF55068">
    <property type="entry name" value="Peptide methionine sulfoxide reductase"/>
    <property type="match status" value="1"/>
</dbReference>
<proteinExistence type="inferred from homology"/>
<comment type="caution">
    <text evidence="6">The sequence shown here is derived from an EMBL/GenBank/DDBJ whole genome shotgun (WGS) entry which is preliminary data.</text>
</comment>
<dbReference type="EMBL" id="JAAIUW010000002">
    <property type="protein sequence ID" value="KAF7841817.1"/>
    <property type="molecule type" value="Genomic_DNA"/>
</dbReference>
<dbReference type="Pfam" id="PF01625">
    <property type="entry name" value="PMSR"/>
    <property type="match status" value="1"/>
</dbReference>
<feature type="domain" description="Peptide methionine sulphoxide reductase MsrA" evidence="5">
    <location>
        <begin position="7"/>
        <end position="56"/>
    </location>
</feature>
<protein>
    <recommendedName>
        <fullName evidence="2">peptide-methionine (S)-S-oxide reductase</fullName>
        <ecNumber evidence="2">1.8.4.11</ecNumber>
    </recommendedName>
    <alternativeName>
        <fullName evidence="4">Peptide-methionine (S)-S-oxide reductase</fullName>
    </alternativeName>
</protein>
<evidence type="ECO:0000256" key="2">
    <source>
        <dbReference type="ARBA" id="ARBA00012502"/>
    </source>
</evidence>
<dbReference type="InterPro" id="IPR002569">
    <property type="entry name" value="Met_Sox_Rdtase_MsrA_dom"/>
</dbReference>